<dbReference type="AlphaFoldDB" id="B5CMF6"/>
<protein>
    <submittedName>
        <fullName evidence="1">Uncharacterized protein</fullName>
    </submittedName>
</protein>
<organism evidence="1 2">
    <name type="scientific">[Ruminococcus] lactaris ATCC 29176</name>
    <dbReference type="NCBI Taxonomy" id="471875"/>
    <lineage>
        <taxon>Bacteria</taxon>
        <taxon>Bacillati</taxon>
        <taxon>Bacillota</taxon>
        <taxon>Clostridia</taxon>
        <taxon>Lachnospirales</taxon>
        <taxon>Lachnospiraceae</taxon>
        <taxon>Mediterraneibacter</taxon>
    </lineage>
</organism>
<reference evidence="1 2" key="2">
    <citation type="submission" date="2008-08" db="EMBL/GenBank/DDBJ databases">
        <authorList>
            <person name="Fulton L."/>
            <person name="Clifton S."/>
            <person name="Fulton B."/>
            <person name="Xu J."/>
            <person name="Minx P."/>
            <person name="Pepin K.H."/>
            <person name="Johnson M."/>
            <person name="Bhonagiri V."/>
            <person name="Nash W.E."/>
            <person name="Mardis E.R."/>
            <person name="Wilson R.K."/>
        </authorList>
    </citation>
    <scope>NUCLEOTIDE SEQUENCE [LARGE SCALE GENOMIC DNA]</scope>
    <source>
        <strain evidence="1 2">ATCC 29176</strain>
    </source>
</reference>
<accession>B5CMF6</accession>
<gene>
    <name evidence="1" type="ORF">RUMLAC_00632</name>
</gene>
<dbReference type="Gene3D" id="3.90.180.10">
    <property type="entry name" value="Medium-chain alcohol dehydrogenases, catalytic domain"/>
    <property type="match status" value="1"/>
</dbReference>
<dbReference type="SUPFAM" id="SSF50129">
    <property type="entry name" value="GroES-like"/>
    <property type="match status" value="1"/>
</dbReference>
<dbReference type="Proteomes" id="UP000003254">
    <property type="component" value="Unassembled WGS sequence"/>
</dbReference>
<sequence>MKMKAIARFGKEFGSYKLVEVPYPTCGPEDIILEIKAAAICGADMKHWNYEQPLEKAFW</sequence>
<comment type="caution">
    <text evidence="1">The sequence shown here is derived from an EMBL/GenBank/DDBJ whole genome shotgun (WGS) entry which is preliminary data.</text>
</comment>
<dbReference type="eggNOG" id="COG1063">
    <property type="taxonomic scope" value="Bacteria"/>
</dbReference>
<dbReference type="EMBL" id="ABOU02000023">
    <property type="protein sequence ID" value="EDY33514.1"/>
    <property type="molecule type" value="Genomic_DNA"/>
</dbReference>
<keyword evidence="2" id="KW-1185">Reference proteome</keyword>
<proteinExistence type="predicted"/>
<evidence type="ECO:0000313" key="2">
    <source>
        <dbReference type="Proteomes" id="UP000003254"/>
    </source>
</evidence>
<dbReference type="HOGENOM" id="CLU_172472_1_0_9"/>
<name>B5CMF6_9FIRM</name>
<reference evidence="1 2" key="1">
    <citation type="submission" date="2008-08" db="EMBL/GenBank/DDBJ databases">
        <title>Draft genome sequence of Ruminococcus lactaris ATCC 29176.</title>
        <authorList>
            <person name="Sudarsanam P."/>
            <person name="Ley R."/>
            <person name="Guruge J."/>
            <person name="Turnbaugh P.J."/>
            <person name="Mahowald M."/>
            <person name="Liep D."/>
            <person name="Gordon J."/>
        </authorList>
    </citation>
    <scope>NUCLEOTIDE SEQUENCE [LARGE SCALE GENOMIC DNA]</scope>
    <source>
        <strain evidence="1 2">ATCC 29176</strain>
    </source>
</reference>
<evidence type="ECO:0000313" key="1">
    <source>
        <dbReference type="EMBL" id="EDY33514.1"/>
    </source>
</evidence>
<dbReference type="InterPro" id="IPR011032">
    <property type="entry name" value="GroES-like_sf"/>
</dbReference>